<evidence type="ECO:0000313" key="2">
    <source>
        <dbReference type="Proteomes" id="UP000187203"/>
    </source>
</evidence>
<organism evidence="1 2">
    <name type="scientific">Corchorus olitorius</name>
    <dbReference type="NCBI Taxonomy" id="93759"/>
    <lineage>
        <taxon>Eukaryota</taxon>
        <taxon>Viridiplantae</taxon>
        <taxon>Streptophyta</taxon>
        <taxon>Embryophyta</taxon>
        <taxon>Tracheophyta</taxon>
        <taxon>Spermatophyta</taxon>
        <taxon>Magnoliopsida</taxon>
        <taxon>eudicotyledons</taxon>
        <taxon>Gunneridae</taxon>
        <taxon>Pentapetalae</taxon>
        <taxon>rosids</taxon>
        <taxon>malvids</taxon>
        <taxon>Malvales</taxon>
        <taxon>Malvaceae</taxon>
        <taxon>Grewioideae</taxon>
        <taxon>Apeibeae</taxon>
        <taxon>Corchorus</taxon>
    </lineage>
</organism>
<evidence type="ECO:0000313" key="1">
    <source>
        <dbReference type="EMBL" id="OMP09885.1"/>
    </source>
</evidence>
<comment type="caution">
    <text evidence="1">The sequence shown here is derived from an EMBL/GenBank/DDBJ whole genome shotgun (WGS) entry which is preliminary data.</text>
</comment>
<dbReference type="AlphaFoldDB" id="A0A1R3KS14"/>
<keyword evidence="2" id="KW-1185">Reference proteome</keyword>
<proteinExistence type="predicted"/>
<reference evidence="2" key="1">
    <citation type="submission" date="2013-09" db="EMBL/GenBank/DDBJ databases">
        <title>Corchorus olitorius genome sequencing.</title>
        <authorList>
            <person name="Alam M."/>
            <person name="Haque M.S."/>
            <person name="Islam M.S."/>
            <person name="Emdad E.M."/>
            <person name="Islam M.M."/>
            <person name="Ahmed B."/>
            <person name="Halim A."/>
            <person name="Hossen Q.M.M."/>
            <person name="Hossain M.Z."/>
            <person name="Ahmed R."/>
            <person name="Khan M.M."/>
            <person name="Islam R."/>
            <person name="Rashid M.M."/>
            <person name="Khan S.A."/>
            <person name="Rahman M.S."/>
            <person name="Alam M."/>
            <person name="Yahiya A.S."/>
            <person name="Khan M.S."/>
            <person name="Azam M.S."/>
            <person name="Haque T."/>
            <person name="Lashkar M.Z.H."/>
            <person name="Akhand A.I."/>
            <person name="Morshed G."/>
            <person name="Roy S."/>
            <person name="Uddin K.S."/>
            <person name="Rabeya T."/>
            <person name="Hossain A.S."/>
            <person name="Chowdhury A."/>
            <person name="Snigdha A.R."/>
            <person name="Mortoza M.S."/>
            <person name="Matin S.A."/>
            <person name="Hoque S.M.E."/>
            <person name="Islam M.K."/>
            <person name="Roy D.K."/>
            <person name="Haider R."/>
            <person name="Moosa M.M."/>
            <person name="Elias S.M."/>
            <person name="Hasan A.M."/>
            <person name="Jahan S."/>
            <person name="Shafiuddin M."/>
            <person name="Mahmood N."/>
            <person name="Shommy N.S."/>
        </authorList>
    </citation>
    <scope>NUCLEOTIDE SEQUENCE [LARGE SCALE GENOMIC DNA]</scope>
    <source>
        <strain evidence="2">cv. O-4</strain>
    </source>
</reference>
<gene>
    <name evidence="1" type="ORF">COLO4_05045</name>
</gene>
<accession>A0A1R3KS14</accession>
<name>A0A1R3KS14_9ROSI</name>
<dbReference type="Proteomes" id="UP000187203">
    <property type="component" value="Unassembled WGS sequence"/>
</dbReference>
<dbReference type="EMBL" id="AWUE01012133">
    <property type="protein sequence ID" value="OMP09885.1"/>
    <property type="molecule type" value="Genomic_DNA"/>
</dbReference>
<sequence length="63" mass="6988">MPSPIAKTSSFLKLRLGASEKTSKTKDGLFFNSKSQGISRQGEGKILLKRMGRVFFFFFSVGP</sequence>
<protein>
    <submittedName>
        <fullName evidence="1">Uncharacterized protein</fullName>
    </submittedName>
</protein>